<dbReference type="Proteomes" id="UP000828390">
    <property type="component" value="Unassembled WGS sequence"/>
</dbReference>
<proteinExistence type="predicted"/>
<protein>
    <submittedName>
        <fullName evidence="1">Uncharacterized protein</fullName>
    </submittedName>
</protein>
<reference evidence="1" key="1">
    <citation type="journal article" date="2019" name="bioRxiv">
        <title>The Genome of the Zebra Mussel, Dreissena polymorpha: A Resource for Invasive Species Research.</title>
        <authorList>
            <person name="McCartney M.A."/>
            <person name="Auch B."/>
            <person name="Kono T."/>
            <person name="Mallez S."/>
            <person name="Zhang Y."/>
            <person name="Obille A."/>
            <person name="Becker A."/>
            <person name="Abrahante J.E."/>
            <person name="Garbe J."/>
            <person name="Badalamenti J.P."/>
            <person name="Herman A."/>
            <person name="Mangelson H."/>
            <person name="Liachko I."/>
            <person name="Sullivan S."/>
            <person name="Sone E.D."/>
            <person name="Koren S."/>
            <person name="Silverstein K.A.T."/>
            <person name="Beckman K.B."/>
            <person name="Gohl D.M."/>
        </authorList>
    </citation>
    <scope>NUCLEOTIDE SEQUENCE</scope>
    <source>
        <strain evidence="1">Duluth1</strain>
        <tissue evidence="1">Whole animal</tissue>
    </source>
</reference>
<dbReference type="AlphaFoldDB" id="A0A9D4E194"/>
<name>A0A9D4E194_DREPO</name>
<organism evidence="1 2">
    <name type="scientific">Dreissena polymorpha</name>
    <name type="common">Zebra mussel</name>
    <name type="synonym">Mytilus polymorpha</name>
    <dbReference type="NCBI Taxonomy" id="45954"/>
    <lineage>
        <taxon>Eukaryota</taxon>
        <taxon>Metazoa</taxon>
        <taxon>Spiralia</taxon>
        <taxon>Lophotrochozoa</taxon>
        <taxon>Mollusca</taxon>
        <taxon>Bivalvia</taxon>
        <taxon>Autobranchia</taxon>
        <taxon>Heteroconchia</taxon>
        <taxon>Euheterodonta</taxon>
        <taxon>Imparidentia</taxon>
        <taxon>Neoheterodontei</taxon>
        <taxon>Myida</taxon>
        <taxon>Dreissenoidea</taxon>
        <taxon>Dreissenidae</taxon>
        <taxon>Dreissena</taxon>
    </lineage>
</organism>
<sequence length="113" mass="12618">MTSSLEDRLVIVTRSVRARWTACITAKGSDGRARRTRAPCIDVARTGSLRLRSSCVRLKASVNPRTPRGRSRVTRSSVCLCWGMFTTPYMKLDAQTQKASAMQLARGLRMRVT</sequence>
<reference evidence="1" key="2">
    <citation type="submission" date="2020-11" db="EMBL/GenBank/DDBJ databases">
        <authorList>
            <person name="McCartney M.A."/>
            <person name="Auch B."/>
            <person name="Kono T."/>
            <person name="Mallez S."/>
            <person name="Becker A."/>
            <person name="Gohl D.M."/>
            <person name="Silverstein K.A.T."/>
            <person name="Koren S."/>
            <person name="Bechman K.B."/>
            <person name="Herman A."/>
            <person name="Abrahante J.E."/>
            <person name="Garbe J."/>
        </authorList>
    </citation>
    <scope>NUCLEOTIDE SEQUENCE</scope>
    <source>
        <strain evidence="1">Duluth1</strain>
        <tissue evidence="1">Whole animal</tissue>
    </source>
</reference>
<evidence type="ECO:0000313" key="1">
    <source>
        <dbReference type="EMBL" id="KAH3771233.1"/>
    </source>
</evidence>
<comment type="caution">
    <text evidence="1">The sequence shown here is derived from an EMBL/GenBank/DDBJ whole genome shotgun (WGS) entry which is preliminary data.</text>
</comment>
<dbReference type="EMBL" id="JAIWYP010000009">
    <property type="protein sequence ID" value="KAH3771233.1"/>
    <property type="molecule type" value="Genomic_DNA"/>
</dbReference>
<keyword evidence="2" id="KW-1185">Reference proteome</keyword>
<accession>A0A9D4E194</accession>
<gene>
    <name evidence="1" type="ORF">DPMN_172542</name>
</gene>
<evidence type="ECO:0000313" key="2">
    <source>
        <dbReference type="Proteomes" id="UP000828390"/>
    </source>
</evidence>